<dbReference type="Proteomes" id="UP000705379">
    <property type="component" value="Unassembled WGS sequence"/>
</dbReference>
<evidence type="ECO:0000313" key="2">
    <source>
        <dbReference type="Proteomes" id="UP000705379"/>
    </source>
</evidence>
<reference evidence="1" key="2">
    <citation type="journal article" date="2021" name="Microorganisms">
        <title>Bacterial Dimethylsulfoniopropionate Biosynthesis in the East China Sea.</title>
        <authorList>
            <person name="Liu J."/>
            <person name="Zhang Y."/>
            <person name="Liu J."/>
            <person name="Zhong H."/>
            <person name="Williams B.T."/>
            <person name="Zheng Y."/>
            <person name="Curson A.R.J."/>
            <person name="Sun C."/>
            <person name="Sun H."/>
            <person name="Song D."/>
            <person name="Wagner Mackenzie B."/>
            <person name="Bermejo Martinez A."/>
            <person name="Todd J.D."/>
            <person name="Zhang X.H."/>
        </authorList>
    </citation>
    <scope>NUCLEOTIDE SEQUENCE</scope>
    <source>
        <strain evidence="1">AESS21</strain>
    </source>
</reference>
<comment type="caution">
    <text evidence="1">The sequence shown here is derived from an EMBL/GenBank/DDBJ whole genome shotgun (WGS) entry which is preliminary data.</text>
</comment>
<proteinExistence type="predicted"/>
<dbReference type="EMBL" id="QTKU01000001">
    <property type="protein sequence ID" value="MBS8259087.1"/>
    <property type="molecule type" value="Genomic_DNA"/>
</dbReference>
<reference evidence="1" key="1">
    <citation type="submission" date="2018-08" db="EMBL/GenBank/DDBJ databases">
        <authorList>
            <person name="Jin W."/>
            <person name="Wang H."/>
            <person name="Yang Y."/>
            <person name="Li M."/>
            <person name="Liu J."/>
        </authorList>
    </citation>
    <scope>NUCLEOTIDE SEQUENCE</scope>
    <source>
        <strain evidence="1">AESS21</strain>
    </source>
</reference>
<dbReference type="Gene3D" id="3.10.490.10">
    <property type="entry name" value="Gamma-glutamyl cyclotransferase-like"/>
    <property type="match status" value="1"/>
</dbReference>
<dbReference type="CDD" id="cd06661">
    <property type="entry name" value="GGCT_like"/>
    <property type="match status" value="1"/>
</dbReference>
<dbReference type="InterPro" id="IPR013024">
    <property type="entry name" value="GGCT-like"/>
</dbReference>
<evidence type="ECO:0000313" key="1">
    <source>
        <dbReference type="EMBL" id="MBS8259087.1"/>
    </source>
</evidence>
<gene>
    <name evidence="1" type="ORF">DYI23_02545</name>
</gene>
<name>A0A944GR88_9HYPH</name>
<sequence>MKLMTITYFGYGSLVNVATLGSDTQVQPGSLTGWVREWRIRGANMQGQGVCALSVAPEETASIRGVSAREPKAGLEKLDKREGRYHRIDGVGSAFRCDAEGKPGDDAMFLYRSKPEHYGWGCADNPMLQSYVDCVLAGFHAFWGEEGIRHFIETTRGWHVPILADRNAPVYPRAVSLQPELQEMIDDHLADQKVTYLAEA</sequence>
<dbReference type="InterPro" id="IPR036568">
    <property type="entry name" value="GGCT-like_sf"/>
</dbReference>
<dbReference type="AlphaFoldDB" id="A0A944GR88"/>
<dbReference type="SUPFAM" id="SSF110857">
    <property type="entry name" value="Gamma-glutamyl cyclotransferase-like"/>
    <property type="match status" value="1"/>
</dbReference>
<accession>A0A944GR88</accession>
<protein>
    <submittedName>
        <fullName evidence="1">Gamma-glutamylcyclotransferase</fullName>
    </submittedName>
</protein>
<organism evidence="1 2">
    <name type="scientific">Roseibium polysiphoniae</name>
    <dbReference type="NCBI Taxonomy" id="2571221"/>
    <lineage>
        <taxon>Bacteria</taxon>
        <taxon>Pseudomonadati</taxon>
        <taxon>Pseudomonadota</taxon>
        <taxon>Alphaproteobacteria</taxon>
        <taxon>Hyphomicrobiales</taxon>
        <taxon>Stappiaceae</taxon>
        <taxon>Roseibium</taxon>
    </lineage>
</organism>